<organism evidence="1 2">
    <name type="scientific">Parasponia andersonii</name>
    <name type="common">Sponia andersonii</name>
    <dbReference type="NCBI Taxonomy" id="3476"/>
    <lineage>
        <taxon>Eukaryota</taxon>
        <taxon>Viridiplantae</taxon>
        <taxon>Streptophyta</taxon>
        <taxon>Embryophyta</taxon>
        <taxon>Tracheophyta</taxon>
        <taxon>Spermatophyta</taxon>
        <taxon>Magnoliopsida</taxon>
        <taxon>eudicotyledons</taxon>
        <taxon>Gunneridae</taxon>
        <taxon>Pentapetalae</taxon>
        <taxon>rosids</taxon>
        <taxon>fabids</taxon>
        <taxon>Rosales</taxon>
        <taxon>Cannabaceae</taxon>
        <taxon>Parasponia</taxon>
    </lineage>
</organism>
<keyword evidence="2" id="KW-1185">Reference proteome</keyword>
<name>A0A2P5A5J4_PARAD</name>
<feature type="non-terminal residue" evidence="1">
    <location>
        <position position="1"/>
    </location>
</feature>
<reference evidence="2" key="1">
    <citation type="submission" date="2016-06" db="EMBL/GenBank/DDBJ databases">
        <title>Parallel loss of symbiosis genes in relatives of nitrogen-fixing non-legume Parasponia.</title>
        <authorList>
            <person name="Van Velzen R."/>
            <person name="Holmer R."/>
            <person name="Bu F."/>
            <person name="Rutten L."/>
            <person name="Van Zeijl A."/>
            <person name="Liu W."/>
            <person name="Santuari L."/>
            <person name="Cao Q."/>
            <person name="Sharma T."/>
            <person name="Shen D."/>
            <person name="Roswanjaya Y."/>
            <person name="Wardhani T."/>
            <person name="Kalhor M.S."/>
            <person name="Jansen J."/>
            <person name="Van den Hoogen J."/>
            <person name="Gungor B."/>
            <person name="Hartog M."/>
            <person name="Hontelez J."/>
            <person name="Verver J."/>
            <person name="Yang W.-C."/>
            <person name="Schijlen E."/>
            <person name="Repin R."/>
            <person name="Schilthuizen M."/>
            <person name="Schranz E."/>
            <person name="Heidstra R."/>
            <person name="Miyata K."/>
            <person name="Fedorova E."/>
            <person name="Kohlen W."/>
            <person name="Bisseling T."/>
            <person name="Smit S."/>
            <person name="Geurts R."/>
        </authorList>
    </citation>
    <scope>NUCLEOTIDE SEQUENCE [LARGE SCALE GENOMIC DNA]</scope>
    <source>
        <strain evidence="2">cv. WU1-14</strain>
    </source>
</reference>
<dbReference type="EMBL" id="JXTB01000925">
    <property type="protein sequence ID" value="PON31794.1"/>
    <property type="molecule type" value="Genomic_DNA"/>
</dbReference>
<evidence type="ECO:0000313" key="2">
    <source>
        <dbReference type="Proteomes" id="UP000237105"/>
    </source>
</evidence>
<dbReference type="Proteomes" id="UP000237105">
    <property type="component" value="Unassembled WGS sequence"/>
</dbReference>
<dbReference type="AlphaFoldDB" id="A0A2P5A5J4"/>
<sequence length="137" mass="16248">HDILDAFNNHDILCTPEDIDCEIRIKGRRKKRGRNQESKNAYYNTYGFRFVRLLLFLGHKNSERPIEGDLSPSHFLPLFHSPLAIFICFCQRNFLFLYHMDLFLQAPPLRIRPRPSSVSPKLPRFRLSLYLSLEDKK</sequence>
<comment type="caution">
    <text evidence="1">The sequence shown here is derived from an EMBL/GenBank/DDBJ whole genome shotgun (WGS) entry which is preliminary data.</text>
</comment>
<evidence type="ECO:0000313" key="1">
    <source>
        <dbReference type="EMBL" id="PON31794.1"/>
    </source>
</evidence>
<proteinExistence type="predicted"/>
<protein>
    <submittedName>
        <fullName evidence="1">Uncharacterized protein</fullName>
    </submittedName>
</protein>
<gene>
    <name evidence="1" type="ORF">PanWU01x14_366840</name>
</gene>
<accession>A0A2P5A5J4</accession>